<keyword evidence="3" id="KW-1185">Reference proteome</keyword>
<evidence type="ECO:0000313" key="2">
    <source>
        <dbReference type="EMBL" id="GAB0177295.1"/>
    </source>
</evidence>
<evidence type="ECO:0000313" key="3">
    <source>
        <dbReference type="Proteomes" id="UP001623348"/>
    </source>
</evidence>
<organism evidence="2 3">
    <name type="scientific">Grus japonensis</name>
    <name type="common">Japanese crane</name>
    <name type="synonym">Red-crowned crane</name>
    <dbReference type="NCBI Taxonomy" id="30415"/>
    <lineage>
        <taxon>Eukaryota</taxon>
        <taxon>Metazoa</taxon>
        <taxon>Chordata</taxon>
        <taxon>Craniata</taxon>
        <taxon>Vertebrata</taxon>
        <taxon>Euteleostomi</taxon>
        <taxon>Archelosauria</taxon>
        <taxon>Archosauria</taxon>
        <taxon>Dinosauria</taxon>
        <taxon>Saurischia</taxon>
        <taxon>Theropoda</taxon>
        <taxon>Coelurosauria</taxon>
        <taxon>Aves</taxon>
        <taxon>Neognathae</taxon>
        <taxon>Neoaves</taxon>
        <taxon>Gruiformes</taxon>
        <taxon>Gruidae</taxon>
        <taxon>Grus</taxon>
    </lineage>
</organism>
<feature type="compositionally biased region" description="Polar residues" evidence="1">
    <location>
        <begin position="1"/>
        <end position="11"/>
    </location>
</feature>
<reference evidence="2 3" key="1">
    <citation type="submission" date="2024-06" db="EMBL/GenBank/DDBJ databases">
        <title>The draft genome of Grus japonensis, version 3.</title>
        <authorList>
            <person name="Nabeshima K."/>
            <person name="Suzuki S."/>
            <person name="Onuma M."/>
        </authorList>
    </citation>
    <scope>NUCLEOTIDE SEQUENCE [LARGE SCALE GENOMIC DNA]</scope>
    <source>
        <strain evidence="2 3">451A</strain>
    </source>
</reference>
<protein>
    <submittedName>
        <fullName evidence="2">Uncharacterized protein</fullName>
    </submittedName>
</protein>
<proteinExistence type="predicted"/>
<dbReference type="EMBL" id="BAAFJT010000001">
    <property type="protein sequence ID" value="GAB0177295.1"/>
    <property type="molecule type" value="Genomic_DNA"/>
</dbReference>
<accession>A0ABC9VV67</accession>
<dbReference type="AlphaFoldDB" id="A0ABC9VV67"/>
<evidence type="ECO:0000256" key="1">
    <source>
        <dbReference type="SAM" id="MobiDB-lite"/>
    </source>
</evidence>
<name>A0ABC9VV67_GRUJA</name>
<gene>
    <name evidence="2" type="ORF">GRJ2_000194700</name>
</gene>
<comment type="caution">
    <text evidence="2">The sequence shown here is derived from an EMBL/GenBank/DDBJ whole genome shotgun (WGS) entry which is preliminary data.</text>
</comment>
<sequence length="83" mass="9108">MQFSRGSQASPPKSAAPRLLQVTERRVPRVTRPSSAAFILVLGTSQISKEATWLSMTEESPINMEVPASEQACSPLVHHAQRH</sequence>
<dbReference type="Proteomes" id="UP001623348">
    <property type="component" value="Unassembled WGS sequence"/>
</dbReference>
<feature type="region of interest" description="Disordered" evidence="1">
    <location>
        <begin position="1"/>
        <end position="21"/>
    </location>
</feature>